<dbReference type="CDD" id="cd00209">
    <property type="entry name" value="DHFR"/>
    <property type="match status" value="1"/>
</dbReference>
<evidence type="ECO:0000256" key="5">
    <source>
        <dbReference type="ARBA" id="ARBA00023002"/>
    </source>
</evidence>
<dbReference type="NCBIfam" id="NF008037">
    <property type="entry name" value="PRK10769.1"/>
    <property type="match status" value="1"/>
</dbReference>
<dbReference type="PANTHER" id="PTHR48069">
    <property type="entry name" value="DIHYDROFOLATE REDUCTASE"/>
    <property type="match status" value="1"/>
</dbReference>
<evidence type="ECO:0000313" key="7">
    <source>
        <dbReference type="EMBL" id="VAW58156.1"/>
    </source>
</evidence>
<name>A0A3B0XP91_9ZZZZ</name>
<evidence type="ECO:0000256" key="2">
    <source>
        <dbReference type="ARBA" id="ARBA00012856"/>
    </source>
</evidence>
<dbReference type="InterPro" id="IPR012259">
    <property type="entry name" value="DHFR"/>
</dbReference>
<evidence type="ECO:0000256" key="1">
    <source>
        <dbReference type="ARBA" id="ARBA00004903"/>
    </source>
</evidence>
<dbReference type="PROSITE" id="PS00075">
    <property type="entry name" value="DHFR_1"/>
    <property type="match status" value="1"/>
</dbReference>
<dbReference type="InterPro" id="IPR024072">
    <property type="entry name" value="DHFR-like_dom_sf"/>
</dbReference>
<dbReference type="GO" id="GO:0006730">
    <property type="term" value="P:one-carbon metabolic process"/>
    <property type="evidence" value="ECO:0007669"/>
    <property type="project" value="UniProtKB-KW"/>
</dbReference>
<evidence type="ECO:0000256" key="4">
    <source>
        <dbReference type="ARBA" id="ARBA00022857"/>
    </source>
</evidence>
<dbReference type="PRINTS" id="PR00070">
    <property type="entry name" value="DHFR"/>
</dbReference>
<proteinExistence type="predicted"/>
<gene>
    <name evidence="7" type="ORF">MNBD_GAMMA11-365</name>
</gene>
<dbReference type="FunFam" id="3.40.430.10:FF:000001">
    <property type="entry name" value="Dihydrofolate reductase"/>
    <property type="match status" value="1"/>
</dbReference>
<dbReference type="SUPFAM" id="SSF53597">
    <property type="entry name" value="Dihydrofolate reductase-like"/>
    <property type="match status" value="1"/>
</dbReference>
<feature type="domain" description="DHFR" evidence="6">
    <location>
        <begin position="2"/>
        <end position="159"/>
    </location>
</feature>
<dbReference type="GO" id="GO:0046655">
    <property type="term" value="P:folic acid metabolic process"/>
    <property type="evidence" value="ECO:0007669"/>
    <property type="project" value="TreeGrafter"/>
</dbReference>
<evidence type="ECO:0000259" key="6">
    <source>
        <dbReference type="PROSITE" id="PS51330"/>
    </source>
</evidence>
<dbReference type="PANTHER" id="PTHR48069:SF3">
    <property type="entry name" value="DIHYDROFOLATE REDUCTASE"/>
    <property type="match status" value="1"/>
</dbReference>
<dbReference type="Gene3D" id="3.40.430.10">
    <property type="entry name" value="Dihydrofolate Reductase, subunit A"/>
    <property type="match status" value="1"/>
</dbReference>
<dbReference type="GO" id="GO:0046452">
    <property type="term" value="P:dihydrofolate metabolic process"/>
    <property type="evidence" value="ECO:0007669"/>
    <property type="project" value="TreeGrafter"/>
</dbReference>
<dbReference type="GO" id="GO:0050661">
    <property type="term" value="F:NADP binding"/>
    <property type="evidence" value="ECO:0007669"/>
    <property type="project" value="InterPro"/>
</dbReference>
<dbReference type="GO" id="GO:0004146">
    <property type="term" value="F:dihydrofolate reductase activity"/>
    <property type="evidence" value="ECO:0007669"/>
    <property type="project" value="UniProtKB-EC"/>
</dbReference>
<dbReference type="AlphaFoldDB" id="A0A3B0XP91"/>
<dbReference type="GO" id="GO:0043168">
    <property type="term" value="F:anion binding"/>
    <property type="evidence" value="ECO:0007669"/>
    <property type="project" value="UniProtKB-ARBA"/>
</dbReference>
<reference evidence="7" key="1">
    <citation type="submission" date="2018-06" db="EMBL/GenBank/DDBJ databases">
        <authorList>
            <person name="Zhirakovskaya E."/>
        </authorList>
    </citation>
    <scope>NUCLEOTIDE SEQUENCE</scope>
</reference>
<comment type="pathway">
    <text evidence="1">Cofactor biosynthesis; tetrahydrofolate biosynthesis; 5,6,7,8-tetrahydrofolate from 7,8-dihydrofolate: step 1/1.</text>
</comment>
<dbReference type="EMBL" id="UOFG01000022">
    <property type="protein sequence ID" value="VAW58156.1"/>
    <property type="molecule type" value="Genomic_DNA"/>
</dbReference>
<dbReference type="GO" id="GO:0046654">
    <property type="term" value="P:tetrahydrofolate biosynthetic process"/>
    <property type="evidence" value="ECO:0007669"/>
    <property type="project" value="InterPro"/>
</dbReference>
<dbReference type="InterPro" id="IPR017925">
    <property type="entry name" value="DHFR_CS"/>
</dbReference>
<accession>A0A3B0XP91</accession>
<keyword evidence="5 7" id="KW-0560">Oxidoreductase</keyword>
<keyword evidence="4" id="KW-0521">NADP</keyword>
<organism evidence="7">
    <name type="scientific">hydrothermal vent metagenome</name>
    <dbReference type="NCBI Taxonomy" id="652676"/>
    <lineage>
        <taxon>unclassified sequences</taxon>
        <taxon>metagenomes</taxon>
        <taxon>ecological metagenomes</taxon>
    </lineage>
</organism>
<dbReference type="PIRSF" id="PIRSF000194">
    <property type="entry name" value="DHFR"/>
    <property type="match status" value="1"/>
</dbReference>
<protein>
    <recommendedName>
        <fullName evidence="2">dihydrofolate reductase</fullName>
        <ecNumber evidence="2">1.5.1.3</ecNumber>
    </recommendedName>
</protein>
<dbReference type="InterPro" id="IPR001796">
    <property type="entry name" value="DHFR_dom"/>
</dbReference>
<dbReference type="Pfam" id="PF00186">
    <property type="entry name" value="DHFR_1"/>
    <property type="match status" value="1"/>
</dbReference>
<dbReference type="EC" id="1.5.1.3" evidence="2"/>
<dbReference type="PROSITE" id="PS51330">
    <property type="entry name" value="DHFR_2"/>
    <property type="match status" value="1"/>
</dbReference>
<sequence length="162" mass="18424">MIISLIAAMDKNRLIGAGNALPWHLPADFRHFKEVTMNKPIIMGRKTFESIGKALPGRKNIVISRLGFDAEGISVVNSIEAALKLADDAEEVMIIGGASFYEQVIDRADRLYLTLVDAECEGDAWFPAFDRDQWRVTQQQFVKADDKNNYNFEIVTYERIRR</sequence>
<dbReference type="GO" id="GO:0005829">
    <property type="term" value="C:cytosol"/>
    <property type="evidence" value="ECO:0007669"/>
    <property type="project" value="TreeGrafter"/>
</dbReference>
<evidence type="ECO:0000256" key="3">
    <source>
        <dbReference type="ARBA" id="ARBA00022563"/>
    </source>
</evidence>
<keyword evidence="3" id="KW-0554">One-carbon metabolism</keyword>